<dbReference type="GO" id="GO:0004316">
    <property type="term" value="F:3-oxoacyl-[acyl-carrier-protein] reductase (NADPH) activity"/>
    <property type="evidence" value="ECO:0007669"/>
    <property type="project" value="UniProtKB-EC"/>
</dbReference>
<organism evidence="5 6">
    <name type="scientific">Roseospira goensis</name>
    <dbReference type="NCBI Taxonomy" id="391922"/>
    <lineage>
        <taxon>Bacteria</taxon>
        <taxon>Pseudomonadati</taxon>
        <taxon>Pseudomonadota</taxon>
        <taxon>Alphaproteobacteria</taxon>
        <taxon>Rhodospirillales</taxon>
        <taxon>Rhodospirillaceae</taxon>
        <taxon>Roseospira</taxon>
    </lineage>
</organism>
<evidence type="ECO:0000313" key="6">
    <source>
        <dbReference type="Proteomes" id="UP000555728"/>
    </source>
</evidence>
<keyword evidence="6" id="KW-1185">Reference proteome</keyword>
<name>A0A7W6WIV9_9PROT</name>
<dbReference type="EC" id="1.1.1.100" evidence="5"/>
<dbReference type="InterPro" id="IPR002347">
    <property type="entry name" value="SDR_fam"/>
</dbReference>
<dbReference type="FunFam" id="3.40.50.720:FF:000173">
    <property type="entry name" value="3-oxoacyl-[acyl-carrier protein] reductase"/>
    <property type="match status" value="1"/>
</dbReference>
<feature type="domain" description="Ketoreductase" evidence="4">
    <location>
        <begin position="19"/>
        <end position="206"/>
    </location>
</feature>
<keyword evidence="2 5" id="KW-0560">Oxidoreductase</keyword>
<dbReference type="EMBL" id="JACIGI010000002">
    <property type="protein sequence ID" value="MBB4284611.1"/>
    <property type="molecule type" value="Genomic_DNA"/>
</dbReference>
<dbReference type="RefSeq" id="WP_184431092.1">
    <property type="nucleotide sequence ID" value="NZ_JACIGI010000002.1"/>
</dbReference>
<dbReference type="SMART" id="SM00822">
    <property type="entry name" value="PKS_KR"/>
    <property type="match status" value="1"/>
</dbReference>
<protein>
    <submittedName>
        <fullName evidence="5">3-oxoacyl-[acyl-carrier protein] reductase</fullName>
        <ecNumber evidence="5">1.1.1.100</ecNumber>
    </submittedName>
</protein>
<dbReference type="PRINTS" id="PR00081">
    <property type="entry name" value="GDHRDH"/>
</dbReference>
<dbReference type="Gene3D" id="3.40.50.720">
    <property type="entry name" value="NAD(P)-binding Rossmann-like Domain"/>
    <property type="match status" value="1"/>
</dbReference>
<dbReference type="PANTHER" id="PTHR43658">
    <property type="entry name" value="SHORT-CHAIN DEHYDROGENASE/REDUCTASE"/>
    <property type="match status" value="1"/>
</dbReference>
<reference evidence="5 6" key="1">
    <citation type="submission" date="2020-08" db="EMBL/GenBank/DDBJ databases">
        <title>Genome sequencing of Purple Non-Sulfur Bacteria from various extreme environments.</title>
        <authorList>
            <person name="Mayer M."/>
        </authorList>
    </citation>
    <scope>NUCLEOTIDE SEQUENCE [LARGE SCALE GENOMIC DNA]</scope>
    <source>
        <strain evidence="5 6">JA135</strain>
    </source>
</reference>
<dbReference type="Pfam" id="PF00106">
    <property type="entry name" value="adh_short"/>
    <property type="match status" value="1"/>
</dbReference>
<dbReference type="PANTHER" id="PTHR43658:SF8">
    <property type="entry name" value="17-BETA-HYDROXYSTEROID DEHYDROGENASE 14-RELATED"/>
    <property type="match status" value="1"/>
</dbReference>
<dbReference type="InterPro" id="IPR036291">
    <property type="entry name" value="NAD(P)-bd_dom_sf"/>
</dbReference>
<dbReference type="InterPro" id="IPR057326">
    <property type="entry name" value="KR_dom"/>
</dbReference>
<gene>
    <name evidence="5" type="ORF">GGD88_000318</name>
</gene>
<dbReference type="PRINTS" id="PR00080">
    <property type="entry name" value="SDRFAMILY"/>
</dbReference>
<comment type="similarity">
    <text evidence="1 3">Belongs to the short-chain dehydrogenases/reductases (SDR) family.</text>
</comment>
<sequence length="262" mass="26746">MTTPPPTVAPAVPPPLEGRRALVTGGAQGLGRAIVDRLTAAGAALAVLDRDTAGLEAVRADHPAVVTVPVDLTDADAADAAVGTAFDALDGLDILVNNAGLIRNAPLVDLLRRTTRAERLALWDTVIATNLTAVHAVTMSVAERMARRRLKGVIVSIGSICARGNPGQSAYAAAKAGIEALTATWARELGPLGIRAVCVAPGFADTPSTHAALTGARVAEVAGEVPLRRLGTADEVALAVQQAIENGYINGTVLRVDGGLVM</sequence>
<evidence type="ECO:0000256" key="3">
    <source>
        <dbReference type="RuleBase" id="RU000363"/>
    </source>
</evidence>
<evidence type="ECO:0000313" key="5">
    <source>
        <dbReference type="EMBL" id="MBB4284611.1"/>
    </source>
</evidence>
<accession>A0A7W6WIV9</accession>
<dbReference type="Proteomes" id="UP000555728">
    <property type="component" value="Unassembled WGS sequence"/>
</dbReference>
<evidence type="ECO:0000259" key="4">
    <source>
        <dbReference type="SMART" id="SM00822"/>
    </source>
</evidence>
<evidence type="ECO:0000256" key="2">
    <source>
        <dbReference type="ARBA" id="ARBA00023002"/>
    </source>
</evidence>
<dbReference type="SUPFAM" id="SSF51735">
    <property type="entry name" value="NAD(P)-binding Rossmann-fold domains"/>
    <property type="match status" value="1"/>
</dbReference>
<evidence type="ECO:0000256" key="1">
    <source>
        <dbReference type="ARBA" id="ARBA00006484"/>
    </source>
</evidence>
<dbReference type="AlphaFoldDB" id="A0A7W6WIV9"/>
<comment type="caution">
    <text evidence="5">The sequence shown here is derived from an EMBL/GenBank/DDBJ whole genome shotgun (WGS) entry which is preliminary data.</text>
</comment>
<proteinExistence type="inferred from homology"/>